<name>A0A4Y7T3V9_COPMI</name>
<comment type="caution">
    <text evidence="2">The sequence shown here is derived from an EMBL/GenBank/DDBJ whole genome shotgun (WGS) entry which is preliminary data.</text>
</comment>
<feature type="region of interest" description="Disordered" evidence="1">
    <location>
        <begin position="82"/>
        <end position="108"/>
    </location>
</feature>
<dbReference type="AlphaFoldDB" id="A0A4Y7T3V9"/>
<reference evidence="2 3" key="1">
    <citation type="journal article" date="2019" name="Nat. Ecol. Evol.">
        <title>Megaphylogeny resolves global patterns of mushroom evolution.</title>
        <authorList>
            <person name="Varga T."/>
            <person name="Krizsan K."/>
            <person name="Foldi C."/>
            <person name="Dima B."/>
            <person name="Sanchez-Garcia M."/>
            <person name="Sanchez-Ramirez S."/>
            <person name="Szollosi G.J."/>
            <person name="Szarkandi J.G."/>
            <person name="Papp V."/>
            <person name="Albert L."/>
            <person name="Andreopoulos W."/>
            <person name="Angelini C."/>
            <person name="Antonin V."/>
            <person name="Barry K.W."/>
            <person name="Bougher N.L."/>
            <person name="Buchanan P."/>
            <person name="Buyck B."/>
            <person name="Bense V."/>
            <person name="Catcheside P."/>
            <person name="Chovatia M."/>
            <person name="Cooper J."/>
            <person name="Damon W."/>
            <person name="Desjardin D."/>
            <person name="Finy P."/>
            <person name="Geml J."/>
            <person name="Haridas S."/>
            <person name="Hughes K."/>
            <person name="Justo A."/>
            <person name="Karasinski D."/>
            <person name="Kautmanova I."/>
            <person name="Kiss B."/>
            <person name="Kocsube S."/>
            <person name="Kotiranta H."/>
            <person name="LaButti K.M."/>
            <person name="Lechner B.E."/>
            <person name="Liimatainen K."/>
            <person name="Lipzen A."/>
            <person name="Lukacs Z."/>
            <person name="Mihaltcheva S."/>
            <person name="Morgado L.N."/>
            <person name="Niskanen T."/>
            <person name="Noordeloos M.E."/>
            <person name="Ohm R.A."/>
            <person name="Ortiz-Santana B."/>
            <person name="Ovrebo C."/>
            <person name="Racz N."/>
            <person name="Riley R."/>
            <person name="Savchenko A."/>
            <person name="Shiryaev A."/>
            <person name="Soop K."/>
            <person name="Spirin V."/>
            <person name="Szebenyi C."/>
            <person name="Tomsovsky M."/>
            <person name="Tulloss R.E."/>
            <person name="Uehling J."/>
            <person name="Grigoriev I.V."/>
            <person name="Vagvolgyi C."/>
            <person name="Papp T."/>
            <person name="Martin F.M."/>
            <person name="Miettinen O."/>
            <person name="Hibbett D.S."/>
            <person name="Nagy L.G."/>
        </authorList>
    </citation>
    <scope>NUCLEOTIDE SEQUENCE [LARGE SCALE GENOMIC DNA]</scope>
    <source>
        <strain evidence="2 3">FP101781</strain>
    </source>
</reference>
<feature type="compositionally biased region" description="Polar residues" evidence="1">
    <location>
        <begin position="98"/>
        <end position="108"/>
    </location>
</feature>
<gene>
    <name evidence="2" type="ORF">FA13DRAFT_1735448</name>
</gene>
<proteinExistence type="predicted"/>
<evidence type="ECO:0000313" key="2">
    <source>
        <dbReference type="EMBL" id="TEB28618.1"/>
    </source>
</evidence>
<evidence type="ECO:0000256" key="1">
    <source>
        <dbReference type="SAM" id="MobiDB-lite"/>
    </source>
</evidence>
<dbReference type="Proteomes" id="UP000298030">
    <property type="component" value="Unassembled WGS sequence"/>
</dbReference>
<protein>
    <submittedName>
        <fullName evidence="2">Uncharacterized protein</fullName>
    </submittedName>
</protein>
<organism evidence="2 3">
    <name type="scientific">Coprinellus micaceus</name>
    <name type="common">Glistening ink-cap mushroom</name>
    <name type="synonym">Coprinus micaceus</name>
    <dbReference type="NCBI Taxonomy" id="71717"/>
    <lineage>
        <taxon>Eukaryota</taxon>
        <taxon>Fungi</taxon>
        <taxon>Dikarya</taxon>
        <taxon>Basidiomycota</taxon>
        <taxon>Agaricomycotina</taxon>
        <taxon>Agaricomycetes</taxon>
        <taxon>Agaricomycetidae</taxon>
        <taxon>Agaricales</taxon>
        <taxon>Agaricineae</taxon>
        <taxon>Psathyrellaceae</taxon>
        <taxon>Coprinellus</taxon>
    </lineage>
</organism>
<sequence>MGSRLILHSLDAIRLRVYYPPTEDLHLVIVVRMAQTGRFPPVLSFPSDAPQHPHVPNLYLSLTIRIHFYMCRTPTLDLQLNTDDWNKKPTNAHKPPKRSTQTQLGVPA</sequence>
<accession>A0A4Y7T3V9</accession>
<keyword evidence="3" id="KW-1185">Reference proteome</keyword>
<evidence type="ECO:0000313" key="3">
    <source>
        <dbReference type="Proteomes" id="UP000298030"/>
    </source>
</evidence>
<dbReference type="EMBL" id="QPFP01000031">
    <property type="protein sequence ID" value="TEB28618.1"/>
    <property type="molecule type" value="Genomic_DNA"/>
</dbReference>